<gene>
    <name evidence="1" type="ordered locus">VFMJ11_B0042</name>
</gene>
<evidence type="ECO:0000313" key="1">
    <source>
        <dbReference type="EMBL" id="ACH64665.1"/>
    </source>
</evidence>
<reference evidence="1 2" key="2">
    <citation type="journal article" date="2009" name="Nature">
        <title>A single regulatory gene is sufficient to alter bacterial host range.</title>
        <authorList>
            <person name="Mandel M.J."/>
            <person name="Wollenberg M.S."/>
            <person name="Stabb E.V."/>
            <person name="Visick K.L."/>
            <person name="Ruby E.G."/>
        </authorList>
    </citation>
    <scope>NUCLEOTIDE SEQUENCE [LARGE SCALE GENOMIC DNA]</scope>
    <source>
        <strain evidence="1 2">MJ11</strain>
        <plasmid evidence="2">Plasmid pMJ100</plasmid>
    </source>
</reference>
<dbReference type="Proteomes" id="UP000001857">
    <property type="component" value="Plasmid pMJ100"/>
</dbReference>
<organism evidence="1 2">
    <name type="scientific">Aliivibrio fischeri (strain MJ11)</name>
    <name type="common">Vibrio fischeri</name>
    <dbReference type="NCBI Taxonomy" id="388396"/>
    <lineage>
        <taxon>Bacteria</taxon>
        <taxon>Pseudomonadati</taxon>
        <taxon>Pseudomonadota</taxon>
        <taxon>Gammaproteobacteria</taxon>
        <taxon>Vibrionales</taxon>
        <taxon>Vibrionaceae</taxon>
        <taxon>Aliivibrio</taxon>
    </lineage>
</organism>
<evidence type="ECO:0000313" key="2">
    <source>
        <dbReference type="Proteomes" id="UP000001857"/>
    </source>
</evidence>
<geneLocation type="plasmid" evidence="1 2">
    <name>pMJ100</name>
</geneLocation>
<dbReference type="HOGENOM" id="CLU_1824535_0_0_6"/>
<protein>
    <submittedName>
        <fullName evidence="1">Uncharacterized protein</fullName>
    </submittedName>
</protein>
<dbReference type="AlphaFoldDB" id="B5EVY5"/>
<name>B5EVY5_ALIFM</name>
<reference evidence="2" key="1">
    <citation type="submission" date="2008-08" db="EMBL/GenBank/DDBJ databases">
        <title>Complete sequence of Vibrio fischeri strain MJ11.</title>
        <authorList>
            <person name="Mandel M.J."/>
            <person name="Stabb E.V."/>
            <person name="Ruby E.G."/>
            <person name="Ferriera S."/>
            <person name="Johnson J."/>
            <person name="Kravitz S."/>
            <person name="Beeson K."/>
            <person name="Sutton G."/>
            <person name="Rogers Y.-H."/>
            <person name="Friedman R."/>
            <person name="Frazier M."/>
            <person name="Venter J.C."/>
        </authorList>
    </citation>
    <scope>NUCLEOTIDE SEQUENCE [LARGE SCALE GENOMIC DNA]</scope>
    <source>
        <strain evidence="2">MJ11</strain>
        <plasmid evidence="2">Plasmid pMJ100</plasmid>
    </source>
</reference>
<proteinExistence type="predicted"/>
<sequence length="141" mass="16231">MVVQNNKWMDFGITEHKTSSGKPYKFARSAMRSHAFKQCSSARIVELDDGFVVLTGKAMTKDEALLFREHYIPYRNQNMLHAEAFLKKTENLGQLSNLFYVAKTVRLRKFLGFIIGKCHLMKLVKKLSIVICHIKHGNVVE</sequence>
<keyword evidence="1" id="KW-0614">Plasmid</keyword>
<dbReference type="KEGG" id="vfm:VFMJ11_B0042"/>
<dbReference type="EMBL" id="CP001134">
    <property type="protein sequence ID" value="ACH64665.1"/>
    <property type="molecule type" value="Genomic_DNA"/>
</dbReference>
<dbReference type="RefSeq" id="WP_012534448.1">
    <property type="nucleotide sequence ID" value="NC_011185.1"/>
</dbReference>
<accession>B5EVY5</accession>